<dbReference type="GO" id="GO:0005829">
    <property type="term" value="C:cytosol"/>
    <property type="evidence" value="ECO:0007669"/>
    <property type="project" value="TreeGrafter"/>
</dbReference>
<dbReference type="GO" id="GO:0000056">
    <property type="term" value="P:ribosomal small subunit export from nucleus"/>
    <property type="evidence" value="ECO:0007669"/>
    <property type="project" value="TreeGrafter"/>
</dbReference>
<feature type="region of interest" description="Disordered" evidence="2">
    <location>
        <begin position="1"/>
        <end position="81"/>
    </location>
</feature>
<dbReference type="Pfam" id="PF04180">
    <property type="entry name" value="LTV"/>
    <property type="match status" value="1"/>
</dbReference>
<gene>
    <name evidence="3" type="ORF">TrST_g3527</name>
</gene>
<sequence length="610" mass="66668">MGKSKKKFVDKNKSSTTFTLVHRSQRDIHDSDALKSPGVLIPTTRPNARSKSASSSVTALLASVPPPPPPPTSSSASNTDNDFVDSMGFIKDGYDYTQHLRTAKSGQITLPSGLKLDRSEDVFSKVISENIEVDRMLESITLTNEGMDSDVANVLFGDDMFDVEGGLEGGGDLLDDFCEVAGKDKLEKEELVERGYYVDDGKGLNVGGGEEGGVGDFDYEAHIANLIKRSEEARGGGAVFRGENVFEGVRRADGPSDDEFDDDDDESGEFEDFNEEDEDLWGMSKVVDLGAGNNDEEKERIAAVTEAYMQTLAEYDDDEIGALEFNAGGGGGEWIEEGGISSDEEEGDGDGEGEQRGPLIVDDDVALLRDVETDTYVHSLLDDFLTAKKDEIFIEGTREKKTGGSGFRALVKGKMRGGGELEKTLEEDEEVTKIDVNEELAQAMETLGRGVQKPPEEDVLIDGKSYFTVAESNPWDCESILSTYSNLDNNPAVIGGGRKKKKKKKKAEVEAIQEEEEPQLIQLSAKTGLPLNVLEGKERKATGGGENKGQGRKKGETPDEKRARKQAVKEERERRRIEKKNTSVLFDEEIMKRKGKAGDDLKGKSVFKYA</sequence>
<feature type="region of interest" description="Disordered" evidence="2">
    <location>
        <begin position="510"/>
        <end position="610"/>
    </location>
</feature>
<evidence type="ECO:0000256" key="1">
    <source>
        <dbReference type="ARBA" id="ARBA00009078"/>
    </source>
</evidence>
<dbReference type="PANTHER" id="PTHR21531:SF0">
    <property type="entry name" value="PROTEIN LTV1 HOMOLOG"/>
    <property type="match status" value="1"/>
</dbReference>
<dbReference type="OrthoDB" id="5852896at2759"/>
<comment type="caution">
    <text evidence="3">The sequence shown here is derived from an EMBL/GenBank/DDBJ whole genome shotgun (WGS) entry which is preliminary data.</text>
</comment>
<feature type="compositionally biased region" description="Acidic residues" evidence="2">
    <location>
        <begin position="255"/>
        <end position="275"/>
    </location>
</feature>
<dbReference type="EMBL" id="BRXY01000360">
    <property type="protein sequence ID" value="GMH89652.1"/>
    <property type="molecule type" value="Genomic_DNA"/>
</dbReference>
<feature type="region of interest" description="Disordered" evidence="2">
    <location>
        <begin position="250"/>
        <end position="275"/>
    </location>
</feature>
<dbReference type="AlphaFoldDB" id="A0A9W7BFU9"/>
<feature type="compositionally biased region" description="Basic and acidic residues" evidence="2">
    <location>
        <begin position="24"/>
        <end position="33"/>
    </location>
</feature>
<protein>
    <recommendedName>
        <fullName evidence="5">Protein LTV1 homolog</fullName>
    </recommendedName>
</protein>
<organism evidence="3 4">
    <name type="scientific">Triparma strigata</name>
    <dbReference type="NCBI Taxonomy" id="1606541"/>
    <lineage>
        <taxon>Eukaryota</taxon>
        <taxon>Sar</taxon>
        <taxon>Stramenopiles</taxon>
        <taxon>Ochrophyta</taxon>
        <taxon>Bolidophyceae</taxon>
        <taxon>Parmales</taxon>
        <taxon>Triparmaceae</taxon>
        <taxon>Triparma</taxon>
    </lineage>
</organism>
<proteinExistence type="inferred from homology"/>
<dbReference type="GO" id="GO:0042274">
    <property type="term" value="P:ribosomal small subunit biogenesis"/>
    <property type="evidence" value="ECO:0007669"/>
    <property type="project" value="InterPro"/>
</dbReference>
<evidence type="ECO:0008006" key="5">
    <source>
        <dbReference type="Google" id="ProtNLM"/>
    </source>
</evidence>
<feature type="compositionally biased region" description="Basic and acidic residues" evidence="2">
    <location>
        <begin position="553"/>
        <end position="581"/>
    </location>
</feature>
<feature type="compositionally biased region" description="Basic and acidic residues" evidence="2">
    <location>
        <begin position="589"/>
        <end position="603"/>
    </location>
</feature>
<feature type="region of interest" description="Disordered" evidence="2">
    <location>
        <begin position="328"/>
        <end position="359"/>
    </location>
</feature>
<keyword evidence="4" id="KW-1185">Reference proteome</keyword>
<dbReference type="GO" id="GO:0030688">
    <property type="term" value="C:preribosome, small subunit precursor"/>
    <property type="evidence" value="ECO:0007669"/>
    <property type="project" value="TreeGrafter"/>
</dbReference>
<comment type="similarity">
    <text evidence="1">Belongs to the LTV1 family.</text>
</comment>
<evidence type="ECO:0000256" key="2">
    <source>
        <dbReference type="SAM" id="MobiDB-lite"/>
    </source>
</evidence>
<dbReference type="InterPro" id="IPR007307">
    <property type="entry name" value="Ltv1"/>
</dbReference>
<dbReference type="PANTHER" id="PTHR21531">
    <property type="entry name" value="LOW-TEMPERATURE VIABILITY PROTEIN LTV1-RELATED"/>
    <property type="match status" value="1"/>
</dbReference>
<dbReference type="Proteomes" id="UP001165085">
    <property type="component" value="Unassembled WGS sequence"/>
</dbReference>
<reference evidence="4" key="1">
    <citation type="journal article" date="2023" name="Commun. Biol.">
        <title>Genome analysis of Parmales, the sister group of diatoms, reveals the evolutionary specialization of diatoms from phago-mixotrophs to photoautotrophs.</title>
        <authorList>
            <person name="Ban H."/>
            <person name="Sato S."/>
            <person name="Yoshikawa S."/>
            <person name="Yamada K."/>
            <person name="Nakamura Y."/>
            <person name="Ichinomiya M."/>
            <person name="Sato N."/>
            <person name="Blanc-Mathieu R."/>
            <person name="Endo H."/>
            <person name="Kuwata A."/>
            <person name="Ogata H."/>
        </authorList>
    </citation>
    <scope>NUCLEOTIDE SEQUENCE [LARGE SCALE GENOMIC DNA]</scope>
    <source>
        <strain evidence="4">NIES 3701</strain>
    </source>
</reference>
<accession>A0A9W7BFU9</accession>
<evidence type="ECO:0000313" key="3">
    <source>
        <dbReference type="EMBL" id="GMH89652.1"/>
    </source>
</evidence>
<dbReference type="GO" id="GO:0005634">
    <property type="term" value="C:nucleus"/>
    <property type="evidence" value="ECO:0007669"/>
    <property type="project" value="TreeGrafter"/>
</dbReference>
<evidence type="ECO:0000313" key="4">
    <source>
        <dbReference type="Proteomes" id="UP001165085"/>
    </source>
</evidence>
<name>A0A9W7BFU9_9STRA</name>
<feature type="compositionally biased region" description="Acidic residues" evidence="2">
    <location>
        <begin position="342"/>
        <end position="352"/>
    </location>
</feature>
<feature type="compositionally biased region" description="Low complexity" evidence="2">
    <location>
        <begin position="49"/>
        <end position="63"/>
    </location>
</feature>